<feature type="domain" description="EamA" evidence="2">
    <location>
        <begin position="46"/>
        <end position="153"/>
    </location>
</feature>
<sequence>MDSPEKNISITRDSPTKKEYKLNESKFAQIQLFFHLKIFQITQKIGRKKTCLFFVILGCLLQAGSSLFLKLTIYDYPKIRLSQSIFYRTVFSVISQFFIFYALEFIEIGEVMVIYMTFPVWNVLGGKIFNGEQIQCKKYFYGLISLLGFLIMLEPDYIFSKFHYFDELNESIHETIQQDGENMDLITYMPQRFRDFEMQQ</sequence>
<evidence type="ECO:0000313" key="3">
    <source>
        <dbReference type="EMBL" id="KRX06958.1"/>
    </source>
</evidence>
<dbReference type="InParanoid" id="A0A0V0QXP4"/>
<dbReference type="InterPro" id="IPR037185">
    <property type="entry name" value="EmrE-like"/>
</dbReference>
<dbReference type="OrthoDB" id="306876at2759"/>
<dbReference type="InterPro" id="IPR000620">
    <property type="entry name" value="EamA_dom"/>
</dbReference>
<keyword evidence="1" id="KW-0812">Transmembrane</keyword>
<dbReference type="Pfam" id="PF00892">
    <property type="entry name" value="EamA"/>
    <property type="match status" value="1"/>
</dbReference>
<reference evidence="3 4" key="1">
    <citation type="journal article" date="2015" name="Sci. Rep.">
        <title>Genome of the facultative scuticociliatosis pathogen Pseudocohnilembus persalinus provides insight into its virulence through horizontal gene transfer.</title>
        <authorList>
            <person name="Xiong J."/>
            <person name="Wang G."/>
            <person name="Cheng J."/>
            <person name="Tian M."/>
            <person name="Pan X."/>
            <person name="Warren A."/>
            <person name="Jiang C."/>
            <person name="Yuan D."/>
            <person name="Miao W."/>
        </authorList>
    </citation>
    <scope>NUCLEOTIDE SEQUENCE [LARGE SCALE GENOMIC DNA]</scope>
    <source>
        <strain evidence="3">36N120E</strain>
    </source>
</reference>
<dbReference type="AlphaFoldDB" id="A0A0V0QXP4"/>
<feature type="transmembrane region" description="Helical" evidence="1">
    <location>
        <begin position="51"/>
        <end position="73"/>
    </location>
</feature>
<evidence type="ECO:0000259" key="2">
    <source>
        <dbReference type="Pfam" id="PF00892"/>
    </source>
</evidence>
<evidence type="ECO:0000256" key="1">
    <source>
        <dbReference type="SAM" id="Phobius"/>
    </source>
</evidence>
<organism evidence="3 4">
    <name type="scientific">Pseudocohnilembus persalinus</name>
    <name type="common">Ciliate</name>
    <dbReference type="NCBI Taxonomy" id="266149"/>
    <lineage>
        <taxon>Eukaryota</taxon>
        <taxon>Sar</taxon>
        <taxon>Alveolata</taxon>
        <taxon>Ciliophora</taxon>
        <taxon>Intramacronucleata</taxon>
        <taxon>Oligohymenophorea</taxon>
        <taxon>Scuticociliatia</taxon>
        <taxon>Philasterida</taxon>
        <taxon>Pseudocohnilembidae</taxon>
        <taxon>Pseudocohnilembus</taxon>
    </lineage>
</organism>
<comment type="caution">
    <text evidence="3">The sequence shown here is derived from an EMBL/GenBank/DDBJ whole genome shotgun (WGS) entry which is preliminary data.</text>
</comment>
<proteinExistence type="predicted"/>
<keyword evidence="1" id="KW-0472">Membrane</keyword>
<keyword evidence="4" id="KW-1185">Reference proteome</keyword>
<feature type="transmembrane region" description="Helical" evidence="1">
    <location>
        <begin position="139"/>
        <end position="159"/>
    </location>
</feature>
<dbReference type="GO" id="GO:0016020">
    <property type="term" value="C:membrane"/>
    <property type="evidence" value="ECO:0007669"/>
    <property type="project" value="InterPro"/>
</dbReference>
<gene>
    <name evidence="3" type="ORF">PPERSA_07121</name>
</gene>
<dbReference type="EMBL" id="LDAU01000090">
    <property type="protein sequence ID" value="KRX06958.1"/>
    <property type="molecule type" value="Genomic_DNA"/>
</dbReference>
<feature type="transmembrane region" description="Helical" evidence="1">
    <location>
        <begin position="93"/>
        <end position="118"/>
    </location>
</feature>
<evidence type="ECO:0000313" key="4">
    <source>
        <dbReference type="Proteomes" id="UP000054937"/>
    </source>
</evidence>
<accession>A0A0V0QXP4</accession>
<dbReference type="SUPFAM" id="SSF103481">
    <property type="entry name" value="Multidrug resistance efflux transporter EmrE"/>
    <property type="match status" value="1"/>
</dbReference>
<protein>
    <recommendedName>
        <fullName evidence="2">EamA domain-containing protein</fullName>
    </recommendedName>
</protein>
<name>A0A0V0QXP4_PSEPJ</name>
<keyword evidence="1" id="KW-1133">Transmembrane helix</keyword>
<dbReference type="Proteomes" id="UP000054937">
    <property type="component" value="Unassembled WGS sequence"/>
</dbReference>